<gene>
    <name evidence="3" type="ORF">US24_C0007G0001</name>
</gene>
<accession>A0A0G0I7D3</accession>
<keyword evidence="1" id="KW-0175">Coiled coil</keyword>
<dbReference type="AlphaFoldDB" id="A0A0G0I7D3"/>
<evidence type="ECO:0000313" key="3">
    <source>
        <dbReference type="EMBL" id="KKQ12001.1"/>
    </source>
</evidence>
<dbReference type="Proteomes" id="UP000034075">
    <property type="component" value="Unassembled WGS sequence"/>
</dbReference>
<keyword evidence="2" id="KW-0472">Membrane</keyword>
<feature type="non-terminal residue" evidence="3">
    <location>
        <position position="191"/>
    </location>
</feature>
<protein>
    <recommendedName>
        <fullName evidence="5">DUF948 domain-containing protein</fullName>
    </recommendedName>
</protein>
<evidence type="ECO:0008006" key="5">
    <source>
        <dbReference type="Google" id="ProtNLM"/>
    </source>
</evidence>
<feature type="transmembrane region" description="Helical" evidence="2">
    <location>
        <begin position="6"/>
        <end position="27"/>
    </location>
</feature>
<name>A0A0G0I7D3_9BACT</name>
<keyword evidence="2" id="KW-0812">Transmembrane</keyword>
<proteinExistence type="predicted"/>
<keyword evidence="2" id="KW-1133">Transmembrane helix</keyword>
<organism evidence="3 4">
    <name type="scientific">candidate division WS6 bacterium GW2011_GWC2_36_7</name>
    <dbReference type="NCBI Taxonomy" id="1619091"/>
    <lineage>
        <taxon>Bacteria</taxon>
        <taxon>Candidatus Dojkabacteria</taxon>
    </lineage>
</organism>
<comment type="caution">
    <text evidence="3">The sequence shown here is derived from an EMBL/GenBank/DDBJ whole genome shotgun (WGS) entry which is preliminary data.</text>
</comment>
<reference evidence="3 4" key="1">
    <citation type="journal article" date="2015" name="Nature">
        <title>rRNA introns, odd ribosomes, and small enigmatic genomes across a large radiation of phyla.</title>
        <authorList>
            <person name="Brown C.T."/>
            <person name="Hug L.A."/>
            <person name="Thomas B.C."/>
            <person name="Sharon I."/>
            <person name="Castelle C.J."/>
            <person name="Singh A."/>
            <person name="Wilkins M.J."/>
            <person name="Williams K.H."/>
            <person name="Banfield J.F."/>
        </authorList>
    </citation>
    <scope>NUCLEOTIDE SEQUENCE [LARGE SCALE GENOMIC DNA]</scope>
</reference>
<dbReference type="EMBL" id="LBSF01000007">
    <property type="protein sequence ID" value="KKQ12001.1"/>
    <property type="molecule type" value="Genomic_DNA"/>
</dbReference>
<sequence>MDTIPPVFWMIIVSVLTIMVCLILYYVAMLIKETKTTVADARDTMKQATKMLQQLELIVNDVQSSVSTIRGTVEEVNQSILAPIRKIAGGILTAVQLIDNAVSGAGFNITQFNGAAVPIGAGLEATALRVTVATDSTGVLSVDDNGGILTVDGTVTANLSATDNAVLDAIEVDTTTIAGAVSGTEMQVDVV</sequence>
<evidence type="ECO:0000256" key="2">
    <source>
        <dbReference type="SAM" id="Phobius"/>
    </source>
</evidence>
<evidence type="ECO:0000313" key="4">
    <source>
        <dbReference type="Proteomes" id="UP000034075"/>
    </source>
</evidence>
<feature type="coiled-coil region" evidence="1">
    <location>
        <begin position="31"/>
        <end position="65"/>
    </location>
</feature>
<evidence type="ECO:0000256" key="1">
    <source>
        <dbReference type="SAM" id="Coils"/>
    </source>
</evidence>